<dbReference type="Proteomes" id="UP000321408">
    <property type="component" value="Chromosome"/>
</dbReference>
<organism evidence="1 2">
    <name type="scientific">Promethearchaeum syntrophicum</name>
    <dbReference type="NCBI Taxonomy" id="2594042"/>
    <lineage>
        <taxon>Archaea</taxon>
        <taxon>Promethearchaeati</taxon>
        <taxon>Promethearchaeota</taxon>
        <taxon>Promethearchaeia</taxon>
        <taxon>Promethearchaeales</taxon>
        <taxon>Promethearchaeaceae</taxon>
        <taxon>Promethearchaeum</taxon>
    </lineage>
</organism>
<dbReference type="InterPro" id="IPR027396">
    <property type="entry name" value="DsrEFH-like"/>
</dbReference>
<reference evidence="1 2" key="2">
    <citation type="journal article" date="2024" name="Int. J. Syst. Evol. Microbiol.">
        <title>Promethearchaeum syntrophicum gen. nov., sp. nov., an anaerobic, obligately syntrophic archaeon, the first isolate of the lineage 'Asgard' archaea, and proposal of the new archaeal phylum Promethearchaeota phyl. nov. and kingdom Promethearchaeati regn. nov.</title>
        <authorList>
            <person name="Imachi H."/>
            <person name="Nobu M.K."/>
            <person name="Kato S."/>
            <person name="Takaki Y."/>
            <person name="Miyazaki M."/>
            <person name="Miyata M."/>
            <person name="Ogawara M."/>
            <person name="Saito Y."/>
            <person name="Sakai S."/>
            <person name="Tahara Y.O."/>
            <person name="Takano Y."/>
            <person name="Tasumi E."/>
            <person name="Uematsu K."/>
            <person name="Yoshimura T."/>
            <person name="Itoh T."/>
            <person name="Ohkuma M."/>
            <person name="Takai K."/>
        </authorList>
    </citation>
    <scope>NUCLEOTIDE SEQUENCE [LARGE SCALE GENOMIC DNA]</scope>
    <source>
        <strain evidence="1 2">MK-D1</strain>
    </source>
</reference>
<dbReference type="RefSeq" id="WP_147662231.1">
    <property type="nucleotide sequence ID" value="NZ_CP042905.2"/>
</dbReference>
<sequence>MAKNLILFGHSGFDLNNYKSLTKILNNTTECLVVLMEDGVNGVIKTDATSDFEPYNDILEKNIPLYCVVEDLEARGFESSQLKSSINHLTYLELINLIETSNRVISLL</sequence>
<proteinExistence type="predicted"/>
<gene>
    <name evidence="1" type="ORF">DSAG12_01142</name>
</gene>
<name>A0A5B9D8X7_9ARCH</name>
<dbReference type="SUPFAM" id="SSF75169">
    <property type="entry name" value="DsrEFH-like"/>
    <property type="match status" value="1"/>
</dbReference>
<protein>
    <submittedName>
        <fullName evidence="1">DsrH/TusB family sulfur metabolism protein</fullName>
    </submittedName>
</protein>
<evidence type="ECO:0000313" key="1">
    <source>
        <dbReference type="EMBL" id="QEE15317.1"/>
    </source>
</evidence>
<accession>A0A5B9D8X7</accession>
<dbReference type="EMBL" id="CP042905">
    <property type="protein sequence ID" value="QEE15317.1"/>
    <property type="molecule type" value="Genomic_DNA"/>
</dbReference>
<reference evidence="1 2" key="1">
    <citation type="journal article" date="2020" name="Nature">
        <title>Isolation of an archaeon at the prokaryote-eukaryote interface.</title>
        <authorList>
            <person name="Imachi H."/>
            <person name="Nobu M.K."/>
            <person name="Nakahara N."/>
            <person name="Morono Y."/>
            <person name="Ogawara M."/>
            <person name="Takaki Y."/>
            <person name="Takano Y."/>
            <person name="Uematsu K."/>
            <person name="Ikuta T."/>
            <person name="Ito M."/>
            <person name="Matsui Y."/>
            <person name="Miyazaki M."/>
            <person name="Murata K."/>
            <person name="Saito Y."/>
            <person name="Sakai S."/>
            <person name="Song C."/>
            <person name="Tasumi E."/>
            <person name="Yamanaka Y."/>
            <person name="Yamaguchi T."/>
            <person name="Kamagata Y."/>
            <person name="Tamaki H."/>
            <person name="Takai K."/>
        </authorList>
    </citation>
    <scope>NUCLEOTIDE SEQUENCE [LARGE SCALE GENOMIC DNA]</scope>
    <source>
        <strain evidence="1 2">MK-D1</strain>
    </source>
</reference>
<dbReference type="Gene3D" id="3.40.1260.10">
    <property type="entry name" value="DsrEFH-like"/>
    <property type="match status" value="1"/>
</dbReference>
<dbReference type="GO" id="GO:0002143">
    <property type="term" value="P:tRNA wobble position uridine thiolation"/>
    <property type="evidence" value="ECO:0007669"/>
    <property type="project" value="InterPro"/>
</dbReference>
<keyword evidence="2" id="KW-1185">Reference proteome</keyword>
<dbReference type="InterPro" id="IPR007215">
    <property type="entry name" value="Sulphur_relay_TusB/DsrH"/>
</dbReference>
<dbReference type="KEGG" id="psyt:DSAG12_01142"/>
<dbReference type="AlphaFoldDB" id="A0A5B9D8X7"/>
<dbReference type="Pfam" id="PF04077">
    <property type="entry name" value="DsrH"/>
    <property type="match status" value="1"/>
</dbReference>
<evidence type="ECO:0000313" key="2">
    <source>
        <dbReference type="Proteomes" id="UP000321408"/>
    </source>
</evidence>
<dbReference type="GeneID" id="41329139"/>
<dbReference type="GO" id="GO:0005737">
    <property type="term" value="C:cytoplasm"/>
    <property type="evidence" value="ECO:0007669"/>
    <property type="project" value="InterPro"/>
</dbReference>